<evidence type="ECO:0000313" key="3">
    <source>
        <dbReference type="Proteomes" id="UP000664859"/>
    </source>
</evidence>
<sequence length="220" mass="24169">MASPKPLVTKAVGDEHRDTRVLMISSTYSATSDGHIINNRTGKRLAERRICGYSKVTFKVKGKAVPRAVHVLVWTAFNYRPVPRGMSIDHINRVRDDNRLVNLRLATAVQQVANSESRVGRSRPIMHRAITVSKGGTVSVFPRMDETLLRSIAPTSNPTTAMRKVYAAMKTGGTAYGYTFAYAPSDLLEGSSHVWKEIPPTSIKGATGYYASDTGFIKTP</sequence>
<comment type="caution">
    <text evidence="2">The sequence shown here is derived from an EMBL/GenBank/DDBJ whole genome shotgun (WGS) entry which is preliminary data.</text>
</comment>
<proteinExistence type="predicted"/>
<reference evidence="2" key="1">
    <citation type="submission" date="2021-02" db="EMBL/GenBank/DDBJ databases">
        <title>First Annotated Genome of the Yellow-green Alga Tribonema minus.</title>
        <authorList>
            <person name="Mahan K.M."/>
        </authorList>
    </citation>
    <scope>NUCLEOTIDE SEQUENCE</scope>
    <source>
        <strain evidence="2">UTEX B ZZ1240</strain>
    </source>
</reference>
<dbReference type="EMBL" id="JAFCMP010000090">
    <property type="protein sequence ID" value="KAG5187356.1"/>
    <property type="molecule type" value="Genomic_DNA"/>
</dbReference>
<protein>
    <recommendedName>
        <fullName evidence="1">HNH nuclease domain-containing protein</fullName>
    </recommendedName>
</protein>
<dbReference type="Pfam" id="PF13392">
    <property type="entry name" value="HNH_3"/>
    <property type="match status" value="1"/>
</dbReference>
<evidence type="ECO:0000259" key="1">
    <source>
        <dbReference type="Pfam" id="PF13392"/>
    </source>
</evidence>
<evidence type="ECO:0000313" key="2">
    <source>
        <dbReference type="EMBL" id="KAG5187356.1"/>
    </source>
</evidence>
<dbReference type="Gene3D" id="3.90.75.20">
    <property type="match status" value="1"/>
</dbReference>
<dbReference type="InterPro" id="IPR044925">
    <property type="entry name" value="His-Me_finger_sf"/>
</dbReference>
<feature type="domain" description="HNH nuclease" evidence="1">
    <location>
        <begin position="67"/>
        <end position="110"/>
    </location>
</feature>
<organism evidence="2 3">
    <name type="scientific">Tribonema minus</name>
    <dbReference type="NCBI Taxonomy" id="303371"/>
    <lineage>
        <taxon>Eukaryota</taxon>
        <taxon>Sar</taxon>
        <taxon>Stramenopiles</taxon>
        <taxon>Ochrophyta</taxon>
        <taxon>PX clade</taxon>
        <taxon>Xanthophyceae</taxon>
        <taxon>Tribonematales</taxon>
        <taxon>Tribonemataceae</taxon>
        <taxon>Tribonema</taxon>
    </lineage>
</organism>
<dbReference type="InterPro" id="IPR003615">
    <property type="entry name" value="HNH_nuc"/>
</dbReference>
<keyword evidence="3" id="KW-1185">Reference proteome</keyword>
<dbReference type="SUPFAM" id="SSF54060">
    <property type="entry name" value="His-Me finger endonucleases"/>
    <property type="match status" value="1"/>
</dbReference>
<dbReference type="Proteomes" id="UP000664859">
    <property type="component" value="Unassembled WGS sequence"/>
</dbReference>
<dbReference type="AlphaFoldDB" id="A0A835Z513"/>
<accession>A0A835Z513</accession>
<name>A0A835Z513_9STRA</name>
<dbReference type="OrthoDB" id="2445703at2759"/>
<gene>
    <name evidence="2" type="ORF">JKP88DRAFT_243870</name>
</gene>